<reference evidence="1" key="1">
    <citation type="journal article" date="2019" name="MBio">
        <title>Virus Genomes from Deep Sea Sediments Expand the Ocean Megavirome and Support Independent Origins of Viral Gigantism.</title>
        <authorList>
            <person name="Backstrom D."/>
            <person name="Yutin N."/>
            <person name="Jorgensen S.L."/>
            <person name="Dharamshi J."/>
            <person name="Homa F."/>
            <person name="Zaremba-Niedwiedzka K."/>
            <person name="Spang A."/>
            <person name="Wolf Y.I."/>
            <person name="Koonin E.V."/>
            <person name="Ettema T.J."/>
        </authorList>
    </citation>
    <scope>NUCLEOTIDE SEQUENCE</scope>
</reference>
<organism evidence="1">
    <name type="scientific">Pithovirus LCPAC401</name>
    <dbReference type="NCBI Taxonomy" id="2506595"/>
    <lineage>
        <taxon>Viruses</taxon>
        <taxon>Pithoviruses</taxon>
    </lineage>
</organism>
<sequence length="202" mass="24030">MAFIYVKKWPGRIFICYSDHYTGVYKRIGKKNGYLHNNDNLLVGSTIQEDHNVFYIPGSRSPYYIYVDWISGIAHQTFKISTFSGSLNTWINELRANVLEYIIINWKKLFKTIAEKNIKILSVTCNDVHNVSSMITVKKIEFIFIYCNDTIFYFFSHIHDVDRKEYKCDRNNSLLEGYEWNSLYIVKKTPERIEMKWCQILD</sequence>
<name>A0A481ZBI2_9VIRU</name>
<accession>A0A481ZBI2</accession>
<evidence type="ECO:0000313" key="1">
    <source>
        <dbReference type="EMBL" id="QBK92702.1"/>
    </source>
</evidence>
<gene>
    <name evidence="1" type="ORF">LCPAC401_03400</name>
</gene>
<dbReference type="EMBL" id="MK500580">
    <property type="protein sequence ID" value="QBK92702.1"/>
    <property type="molecule type" value="Genomic_DNA"/>
</dbReference>
<protein>
    <submittedName>
        <fullName evidence="1">Uncharacterized protein</fullName>
    </submittedName>
</protein>
<proteinExistence type="predicted"/>